<sequence length="137" mass="14651">MRKAIIAGALAFTVAAGGTVTTGTANAARTVHCKYTLTTPKKVRQTVQSTVSYQCDAPLKAVAVNVVLYNSILPIGIAEPTRTSGRSFRATVSAFCWRGDHPGKYRAYSSLSADAYPGYSPRIVTDSKRTVFADIQC</sequence>
<comment type="caution">
    <text evidence="2">The sequence shown here is derived from an EMBL/GenBank/DDBJ whole genome shotgun (WGS) entry which is preliminary data.</text>
</comment>
<dbReference type="Proteomes" id="UP000035034">
    <property type="component" value="Unassembled WGS sequence"/>
</dbReference>
<dbReference type="RefSeq" id="WP_007316543.1">
    <property type="nucleotide sequence ID" value="NZ_BAEH01000021.1"/>
</dbReference>
<feature type="signal peptide" evidence="1">
    <location>
        <begin position="1"/>
        <end position="27"/>
    </location>
</feature>
<proteinExistence type="predicted"/>
<dbReference type="EMBL" id="BAEH01000021">
    <property type="protein sequence ID" value="GAB17205.1"/>
    <property type="molecule type" value="Genomic_DNA"/>
</dbReference>
<feature type="chain" id="PRO_5003537959" description="Secreted protein" evidence="1">
    <location>
        <begin position="28"/>
        <end position="137"/>
    </location>
</feature>
<dbReference type="AlphaFoldDB" id="H0QWK4"/>
<reference evidence="2 3" key="1">
    <citation type="submission" date="2011-12" db="EMBL/GenBank/DDBJ databases">
        <title>Whole genome shotgun sequence of Gordonia effusa NBRC 100432.</title>
        <authorList>
            <person name="Yoshida I."/>
            <person name="Takarada H."/>
            <person name="Hosoyama A."/>
            <person name="Tsuchikane K."/>
            <person name="Katsumata H."/>
            <person name="Yamazaki S."/>
            <person name="Fujita N."/>
        </authorList>
    </citation>
    <scope>NUCLEOTIDE SEQUENCE [LARGE SCALE GENOMIC DNA]</scope>
    <source>
        <strain evidence="2 3">NBRC 100432</strain>
    </source>
</reference>
<evidence type="ECO:0000256" key="1">
    <source>
        <dbReference type="SAM" id="SignalP"/>
    </source>
</evidence>
<keyword evidence="1" id="KW-0732">Signal</keyword>
<keyword evidence="3" id="KW-1185">Reference proteome</keyword>
<accession>H0QWK4</accession>
<protein>
    <recommendedName>
        <fullName evidence="4">Secreted protein</fullName>
    </recommendedName>
</protein>
<evidence type="ECO:0008006" key="4">
    <source>
        <dbReference type="Google" id="ProtNLM"/>
    </source>
</evidence>
<gene>
    <name evidence="2" type="ORF">GOEFS_021_00320</name>
</gene>
<evidence type="ECO:0000313" key="3">
    <source>
        <dbReference type="Proteomes" id="UP000035034"/>
    </source>
</evidence>
<evidence type="ECO:0000313" key="2">
    <source>
        <dbReference type="EMBL" id="GAB17205.1"/>
    </source>
</evidence>
<name>H0QWK4_9ACTN</name>
<organism evidence="2 3">
    <name type="scientific">Gordonia effusa NBRC 100432</name>
    <dbReference type="NCBI Taxonomy" id="1077974"/>
    <lineage>
        <taxon>Bacteria</taxon>
        <taxon>Bacillati</taxon>
        <taxon>Actinomycetota</taxon>
        <taxon>Actinomycetes</taxon>
        <taxon>Mycobacteriales</taxon>
        <taxon>Gordoniaceae</taxon>
        <taxon>Gordonia</taxon>
    </lineage>
</organism>